<dbReference type="SUPFAM" id="SSF103511">
    <property type="entry name" value="Chlorophyll a-b binding protein"/>
    <property type="match status" value="1"/>
</dbReference>
<dbReference type="GO" id="GO:0009535">
    <property type="term" value="C:chloroplast thylakoid membrane"/>
    <property type="evidence" value="ECO:0007669"/>
    <property type="project" value="UniProtKB-SubCell"/>
</dbReference>
<keyword evidence="3 7" id="KW-0602">Photosynthesis</keyword>
<evidence type="ECO:0000256" key="8">
    <source>
        <dbReference type="SAM" id="MobiDB-lite"/>
    </source>
</evidence>
<keyword evidence="2 7" id="KW-0150">Chloroplast</keyword>
<proteinExistence type="inferred from homology"/>
<feature type="binding site" evidence="6">
    <location>
        <position position="188"/>
    </location>
    <ligand>
        <name>chlorophyll a</name>
        <dbReference type="ChEBI" id="CHEBI:58416"/>
        <label>1</label>
    </ligand>
</feature>
<keyword evidence="7" id="KW-0472">Membrane</keyword>
<feature type="binding site" evidence="6">
    <location>
        <position position="73"/>
    </location>
    <ligand>
        <name>chlorophyll a</name>
        <dbReference type="ChEBI" id="CHEBI:58416"/>
        <label>1</label>
    </ligand>
</feature>
<dbReference type="GO" id="GO:0009523">
    <property type="term" value="C:photosystem II"/>
    <property type="evidence" value="ECO:0007669"/>
    <property type="project" value="UniProtKB-KW"/>
</dbReference>
<evidence type="ECO:0000313" key="9">
    <source>
        <dbReference type="EMBL" id="GFH08402.1"/>
    </source>
</evidence>
<feature type="region of interest" description="Disordered" evidence="8">
    <location>
        <begin position="1"/>
        <end position="20"/>
    </location>
</feature>
<feature type="binding site" description="axial binding residue" evidence="6">
    <location>
        <position position="158"/>
    </location>
    <ligand>
        <name>chlorophyll b</name>
        <dbReference type="ChEBI" id="CHEBI:61721"/>
        <label>1</label>
    </ligand>
    <ligandPart>
        <name>Mg</name>
        <dbReference type="ChEBI" id="CHEBI:25107"/>
    </ligandPart>
</feature>
<feature type="binding site" description="axial binding residue" evidence="6">
    <location>
        <position position="78"/>
    </location>
    <ligand>
        <name>chlorophyll b</name>
        <dbReference type="ChEBI" id="CHEBI:61721"/>
        <label>1</label>
    </ligand>
    <ligandPart>
        <name>Mg</name>
        <dbReference type="ChEBI" id="CHEBI:25107"/>
    </ligandPart>
</feature>
<dbReference type="GO" id="GO:0009522">
    <property type="term" value="C:photosystem I"/>
    <property type="evidence" value="ECO:0007669"/>
    <property type="project" value="UniProtKB-KW"/>
</dbReference>
<dbReference type="InterPro" id="IPR001344">
    <property type="entry name" value="Chloro_AB-bd_pln"/>
</dbReference>
<dbReference type="Gene3D" id="1.10.3460.10">
    <property type="entry name" value="Chlorophyll a/b binding protein domain"/>
    <property type="match status" value="1"/>
</dbReference>
<feature type="binding site" evidence="6">
    <location>
        <position position="187"/>
    </location>
    <ligand>
        <name>chlorophyll a</name>
        <dbReference type="ChEBI" id="CHEBI:58416"/>
        <label>1</label>
    </ligand>
</feature>
<dbReference type="PANTHER" id="PTHR21649">
    <property type="entry name" value="CHLOROPHYLL A/B BINDING PROTEIN"/>
    <property type="match status" value="1"/>
</dbReference>
<keyword evidence="10" id="KW-1185">Reference proteome</keyword>
<evidence type="ECO:0000256" key="2">
    <source>
        <dbReference type="ARBA" id="ARBA00022528"/>
    </source>
</evidence>
<feature type="binding site" evidence="6">
    <location>
        <position position="191"/>
    </location>
    <ligand>
        <name>chlorophyll a</name>
        <dbReference type="ChEBI" id="CHEBI:58416"/>
        <label>1</label>
    </ligand>
</feature>
<protein>
    <recommendedName>
        <fullName evidence="7">Chlorophyll a-b binding protein, chloroplastic</fullName>
    </recommendedName>
</protein>
<feature type="transmembrane region" description="Helical" evidence="7">
    <location>
        <begin position="79"/>
        <end position="103"/>
    </location>
</feature>
<dbReference type="AlphaFoldDB" id="A0A699YZ58"/>
<dbReference type="InterPro" id="IPR022796">
    <property type="entry name" value="Chloroa_b-bind"/>
</dbReference>
<comment type="similarity">
    <text evidence="7">Belongs to the light-harvesting chlorophyll a/b-binding (LHC) protein family.</text>
</comment>
<evidence type="ECO:0000313" key="10">
    <source>
        <dbReference type="Proteomes" id="UP000485058"/>
    </source>
</evidence>
<evidence type="ECO:0000256" key="5">
    <source>
        <dbReference type="ARBA" id="ARBA00022991"/>
    </source>
</evidence>
<feature type="binding site" description="axial binding residue" evidence="6">
    <location>
        <position position="220"/>
    </location>
    <ligand>
        <name>chlorophyll a</name>
        <dbReference type="ChEBI" id="CHEBI:58416"/>
        <label>4</label>
    </ligand>
    <ligandPart>
        <name>Mg</name>
        <dbReference type="ChEBI" id="CHEBI:25107"/>
    </ligandPart>
</feature>
<feature type="binding site" evidence="6">
    <location>
        <position position="193"/>
    </location>
    <ligand>
        <name>chlorophyll a</name>
        <dbReference type="ChEBI" id="CHEBI:58416"/>
        <label>1</label>
    </ligand>
</feature>
<keyword evidence="4 7" id="KW-0934">Plastid</keyword>
<comment type="function">
    <text evidence="7">The light-harvesting complex (LHC) functions as a light receptor, it captures and delivers excitation energy to photosystems with which it is closely associated.</text>
</comment>
<feature type="binding site" evidence="6">
    <location>
        <position position="205"/>
    </location>
    <ligand>
        <name>chlorophyll a</name>
        <dbReference type="ChEBI" id="CHEBI:58416"/>
        <label>1</label>
    </ligand>
</feature>
<name>A0A699YZ58_HAELA</name>
<dbReference type="GO" id="GO:0009765">
    <property type="term" value="P:photosynthesis, light harvesting"/>
    <property type="evidence" value="ECO:0007669"/>
    <property type="project" value="InterPro"/>
</dbReference>
<comment type="caution">
    <text evidence="9">The sequence shown here is derived from an EMBL/GenBank/DDBJ whole genome shotgun (WGS) entry which is preliminary data.</text>
</comment>
<evidence type="ECO:0000256" key="6">
    <source>
        <dbReference type="PIRSR" id="PIRSR601344-1"/>
    </source>
</evidence>
<keyword evidence="5 7" id="KW-0157">Chromophore</keyword>
<dbReference type="Proteomes" id="UP000485058">
    <property type="component" value="Unassembled WGS sequence"/>
</dbReference>
<keyword evidence="7" id="KW-0604">Photosystem II</keyword>
<comment type="subcellular location">
    <subcellularLocation>
        <location evidence="7">Plastid</location>
        <location evidence="7">Chloroplast thylakoid membrane</location>
    </subcellularLocation>
</comment>
<evidence type="ECO:0000256" key="1">
    <source>
        <dbReference type="ARBA" id="ARBA00022494"/>
    </source>
</evidence>
<keyword evidence="7" id="KW-0793">Thylakoid</keyword>
<feature type="binding site" evidence="6">
    <location>
        <position position="76"/>
    </location>
    <ligand>
        <name>chlorophyll a</name>
        <dbReference type="ChEBI" id="CHEBI:58416"/>
        <label>1</label>
    </ligand>
</feature>
<keyword evidence="7" id="KW-0812">Transmembrane</keyword>
<evidence type="ECO:0000256" key="4">
    <source>
        <dbReference type="ARBA" id="ARBA00022640"/>
    </source>
</evidence>
<sequence length="237" mass="25466">MILTKSAGLRPAPAASRGRQSLRVKEAMLNRPSWAPGFALPNHLDGSLPGDFGFDPLGLGTDAANLRWYVQAELVHARFAMLAVAGILLPELAASLGISWPGAGVAWYDAGKFQYFAPTSTLFGIQMLLFAWVELRRYQDFVNPGSTNQDPIFPSQSLPAGNTPGYPGGIFDPFGWAKGDLQGLKVKEIKNGRLAMLAFAGFAAQAFTTGTTPLQGLSKHLASPWSTTVFENDLARL</sequence>
<organism evidence="9 10">
    <name type="scientific">Haematococcus lacustris</name>
    <name type="common">Green alga</name>
    <name type="synonym">Haematococcus pluvialis</name>
    <dbReference type="NCBI Taxonomy" id="44745"/>
    <lineage>
        <taxon>Eukaryota</taxon>
        <taxon>Viridiplantae</taxon>
        <taxon>Chlorophyta</taxon>
        <taxon>core chlorophytes</taxon>
        <taxon>Chlorophyceae</taxon>
        <taxon>CS clade</taxon>
        <taxon>Chlamydomonadales</taxon>
        <taxon>Haematococcaceae</taxon>
        <taxon>Haematococcus</taxon>
    </lineage>
</organism>
<evidence type="ECO:0000256" key="7">
    <source>
        <dbReference type="RuleBase" id="RU363080"/>
    </source>
</evidence>
<keyword evidence="7" id="KW-1133">Transmembrane helix</keyword>
<reference evidence="9 10" key="1">
    <citation type="submission" date="2020-02" db="EMBL/GenBank/DDBJ databases">
        <title>Draft genome sequence of Haematococcus lacustris strain NIES-144.</title>
        <authorList>
            <person name="Morimoto D."/>
            <person name="Nakagawa S."/>
            <person name="Yoshida T."/>
            <person name="Sawayama S."/>
        </authorList>
    </citation>
    <scope>NUCLEOTIDE SEQUENCE [LARGE SCALE GENOMIC DNA]</scope>
    <source>
        <strain evidence="9 10">NIES-144</strain>
    </source>
</reference>
<accession>A0A699YZ58</accession>
<keyword evidence="1 6" id="KW-0148">Chlorophyll</keyword>
<keyword evidence="7" id="KW-0603">Photosystem I</keyword>
<dbReference type="GO" id="GO:0016168">
    <property type="term" value="F:chlorophyll binding"/>
    <property type="evidence" value="ECO:0007669"/>
    <property type="project" value="UniProtKB-KW"/>
</dbReference>
<dbReference type="Pfam" id="PF00504">
    <property type="entry name" value="Chloroa_b-bind"/>
    <property type="match status" value="1"/>
</dbReference>
<dbReference type="EMBL" id="BLLF01000159">
    <property type="protein sequence ID" value="GFH08402.1"/>
    <property type="molecule type" value="Genomic_DNA"/>
</dbReference>
<feature type="transmembrane region" description="Helical" evidence="7">
    <location>
        <begin position="115"/>
        <end position="133"/>
    </location>
</feature>
<gene>
    <name evidence="9" type="ORF">HaLaN_03355</name>
</gene>
<evidence type="ECO:0000256" key="3">
    <source>
        <dbReference type="ARBA" id="ARBA00022531"/>
    </source>
</evidence>